<dbReference type="Gene3D" id="3.30.420.40">
    <property type="match status" value="2"/>
</dbReference>
<evidence type="ECO:0000313" key="1">
    <source>
        <dbReference type="EMBL" id="OGH74019.1"/>
    </source>
</evidence>
<comment type="caution">
    <text evidence="1">The sequence shown here is derived from an EMBL/GenBank/DDBJ whole genome shotgun (WGS) entry which is preliminary data.</text>
</comment>
<protein>
    <recommendedName>
        <fullName evidence="3">SHS2 domain-containing protein</fullName>
    </recommendedName>
</protein>
<dbReference type="SUPFAM" id="SSF53067">
    <property type="entry name" value="Actin-like ATPase domain"/>
    <property type="match status" value="2"/>
</dbReference>
<dbReference type="InterPro" id="IPR050696">
    <property type="entry name" value="FtsA/MreB"/>
</dbReference>
<evidence type="ECO:0008006" key="3">
    <source>
        <dbReference type="Google" id="ProtNLM"/>
    </source>
</evidence>
<accession>A0A1F6MQS6</accession>
<dbReference type="Pfam" id="PF11104">
    <property type="entry name" value="PilM_2"/>
    <property type="match status" value="1"/>
</dbReference>
<dbReference type="InterPro" id="IPR043129">
    <property type="entry name" value="ATPase_NBD"/>
</dbReference>
<dbReference type="STRING" id="1798692.A3G00_01855"/>
<reference evidence="1 2" key="1">
    <citation type="journal article" date="2016" name="Nat. Commun.">
        <title>Thousands of microbial genomes shed light on interconnected biogeochemical processes in an aquifer system.</title>
        <authorList>
            <person name="Anantharaman K."/>
            <person name="Brown C.T."/>
            <person name="Hug L.A."/>
            <person name="Sharon I."/>
            <person name="Castelle C.J."/>
            <person name="Probst A.J."/>
            <person name="Thomas B.C."/>
            <person name="Singh A."/>
            <person name="Wilkins M.J."/>
            <person name="Karaoz U."/>
            <person name="Brodie E.L."/>
            <person name="Williams K.H."/>
            <person name="Hubbard S.S."/>
            <person name="Banfield J.F."/>
        </authorList>
    </citation>
    <scope>NUCLEOTIDE SEQUENCE [LARGE SCALE GENOMIC DNA]</scope>
</reference>
<dbReference type="InterPro" id="IPR005883">
    <property type="entry name" value="PilM"/>
</dbReference>
<dbReference type="PANTHER" id="PTHR32432">
    <property type="entry name" value="CELL DIVISION PROTEIN FTSA-RELATED"/>
    <property type="match status" value="1"/>
</dbReference>
<sequence>MARKARMWYTYFIDFDGLPMSFFSKTESYLGVDIGAHGIKLVELRKTKSRPQLWTYGILDQTLDIHLPERSDKSPEDLLAKKGILLDKKKDAANTELNRVYGERVDKYAELLRALLKEVKTTTTNVTASLPVSYIFQAVLTMPRVEDKEIGKIVAAEVAKMLSRPAEEMQVVHQKIPEIEPGKDKVLRILVTAAPRTLVEFYTLIFQKAGLRLQELETEAFALERSLVGHDKATAMIVDIGAERTNFFIIDQGLPLTHRSISAGGFMIDRILAQELGIEPDLVRKIKYDLAKIREKVNSAVFEPFLNLLVKEIAYSFDLFLHQTGNEAKKPEKIILTGGSCVFPFIAENIQKNFPMRVFIGDPWARTVYQDGLRPILDGIGPRMAVCLGLAMRNII</sequence>
<proteinExistence type="predicted"/>
<name>A0A1F6MQS6_9BACT</name>
<dbReference type="Gene3D" id="3.30.1490.300">
    <property type="match status" value="1"/>
</dbReference>
<evidence type="ECO:0000313" key="2">
    <source>
        <dbReference type="Proteomes" id="UP000178347"/>
    </source>
</evidence>
<dbReference type="Proteomes" id="UP000178347">
    <property type="component" value="Unassembled WGS sequence"/>
</dbReference>
<dbReference type="PIRSF" id="PIRSF019169">
    <property type="entry name" value="PilM"/>
    <property type="match status" value="1"/>
</dbReference>
<organism evidence="1 2">
    <name type="scientific">Candidatus Magasanikbacteria bacterium RIFCSPLOWO2_12_FULL_43_12</name>
    <dbReference type="NCBI Taxonomy" id="1798692"/>
    <lineage>
        <taxon>Bacteria</taxon>
        <taxon>Candidatus Magasanikiibacteriota</taxon>
    </lineage>
</organism>
<dbReference type="CDD" id="cd24049">
    <property type="entry name" value="ASKHA_NBD_PilM"/>
    <property type="match status" value="1"/>
</dbReference>
<gene>
    <name evidence="1" type="ORF">A3G00_01855</name>
</gene>
<dbReference type="PANTHER" id="PTHR32432:SF3">
    <property type="entry name" value="ETHANOLAMINE UTILIZATION PROTEIN EUTJ"/>
    <property type="match status" value="1"/>
</dbReference>
<dbReference type="EMBL" id="MFQN01000031">
    <property type="protein sequence ID" value="OGH74019.1"/>
    <property type="molecule type" value="Genomic_DNA"/>
</dbReference>
<dbReference type="AlphaFoldDB" id="A0A1F6MQS6"/>